<evidence type="ECO:0000313" key="1">
    <source>
        <dbReference type="EMBL" id="KAA9012256.1"/>
    </source>
</evidence>
<evidence type="ECO:0000313" key="4">
    <source>
        <dbReference type="Proteomes" id="UP000326364"/>
    </source>
</evidence>
<keyword evidence="4" id="KW-1185">Reference proteome</keyword>
<dbReference type="RefSeq" id="WP_120253354.1">
    <property type="nucleotide sequence ID" value="NZ_VYPZ01000028.1"/>
</dbReference>
<evidence type="ECO:0000313" key="2">
    <source>
        <dbReference type="EMBL" id="KAA9024717.1"/>
    </source>
</evidence>
<comment type="caution">
    <text evidence="2">The sequence shown here is derived from an EMBL/GenBank/DDBJ whole genome shotgun (WGS) entry which is preliminary data.</text>
</comment>
<organism evidence="2 3">
    <name type="scientific">Sphingobium limneticum</name>
    <dbReference type="NCBI Taxonomy" id="1007511"/>
    <lineage>
        <taxon>Bacteria</taxon>
        <taxon>Pseudomonadati</taxon>
        <taxon>Pseudomonadota</taxon>
        <taxon>Alphaproteobacteria</taxon>
        <taxon>Sphingomonadales</taxon>
        <taxon>Sphingomonadaceae</taxon>
        <taxon>Sphingobium</taxon>
    </lineage>
</organism>
<dbReference type="EMBL" id="VYQA01000024">
    <property type="protein sequence ID" value="KAA9024717.1"/>
    <property type="molecule type" value="Genomic_DNA"/>
</dbReference>
<reference evidence="3 4" key="1">
    <citation type="submission" date="2019-09" db="EMBL/GenBank/DDBJ databases">
        <authorList>
            <person name="Feng G."/>
        </authorList>
    </citation>
    <scope>NUCLEOTIDE SEQUENCE [LARGE SCALE GENOMIC DNA]</scope>
    <source>
        <strain evidence="2 3">KACC 19283</strain>
        <strain evidence="1 4">KACC 19284</strain>
    </source>
</reference>
<sequence>MRRITSRAERANPMLALPALCEMLALEPASKAALRALLLDLRADAKSRADHSWRRRKPPMAAYWAAVAVYAGHLARLLR</sequence>
<accession>A0A5J5HVL0</accession>
<gene>
    <name evidence="2" type="ORF">F4U95_21535</name>
    <name evidence="1" type="ORF">F4U96_21420</name>
</gene>
<dbReference type="EMBL" id="VYQB01000024">
    <property type="protein sequence ID" value="KAA9012256.1"/>
    <property type="molecule type" value="Genomic_DNA"/>
</dbReference>
<protein>
    <submittedName>
        <fullName evidence="2">Uncharacterized protein</fullName>
    </submittedName>
</protein>
<dbReference type="Proteomes" id="UP000325933">
    <property type="component" value="Unassembled WGS sequence"/>
</dbReference>
<dbReference type="AlphaFoldDB" id="A0A5J5HVL0"/>
<proteinExistence type="predicted"/>
<name>A0A5J5HVL0_9SPHN</name>
<dbReference type="Proteomes" id="UP000326364">
    <property type="component" value="Unassembled WGS sequence"/>
</dbReference>
<evidence type="ECO:0000313" key="3">
    <source>
        <dbReference type="Proteomes" id="UP000325933"/>
    </source>
</evidence>